<evidence type="ECO:0000313" key="3">
    <source>
        <dbReference type="Proteomes" id="UP000051298"/>
    </source>
</evidence>
<dbReference type="AlphaFoldDB" id="A0A0P1EZB5"/>
<protein>
    <submittedName>
        <fullName evidence="2">Putative integral membrane protein</fullName>
    </submittedName>
</protein>
<feature type="transmembrane region" description="Helical" evidence="1">
    <location>
        <begin position="71"/>
        <end position="93"/>
    </location>
</feature>
<feature type="transmembrane region" description="Helical" evidence="1">
    <location>
        <begin position="231"/>
        <end position="251"/>
    </location>
</feature>
<dbReference type="eggNOG" id="COG5473">
    <property type="taxonomic scope" value="Bacteria"/>
</dbReference>
<dbReference type="EMBL" id="CYRX01000025">
    <property type="protein sequence ID" value="CUH60395.1"/>
    <property type="molecule type" value="Genomic_DNA"/>
</dbReference>
<evidence type="ECO:0000256" key="1">
    <source>
        <dbReference type="SAM" id="Phobius"/>
    </source>
</evidence>
<keyword evidence="1" id="KW-0812">Transmembrane</keyword>
<dbReference type="Pfam" id="PF09955">
    <property type="entry name" value="DUF2189"/>
    <property type="match status" value="1"/>
</dbReference>
<feature type="transmembrane region" description="Helical" evidence="1">
    <location>
        <begin position="170"/>
        <end position="192"/>
    </location>
</feature>
<sequence length="270" mass="29201">MTTTSATIDREPPAASAVPSINTLTSQDLRASFAAGWQDLKAAPVYGLVFASVYVAGGWALYLFLAVTGQIWWALPITLGFPLLGPFAAVGLYEVSRRLEQGEALTWGGVMGVVLDQRHRQLPTMAWVVLVFFLFWNFLAHMLFALFMGLEAMVNVSSSLGYLLTINGVSMLAVGSLVGGVLSFVLFSITVLSLPLLLHKELDFVTAMIVSFQAVQANLGLMLGWGMTVATLLFVGMLPGFLGLFLVLPLLGHASWHLYRRALSHPAPDV</sequence>
<accession>A0A0P1EZB5</accession>
<keyword evidence="1" id="KW-1133">Transmembrane helix</keyword>
<name>A0A0P1EZB5_9RHOB</name>
<evidence type="ECO:0000313" key="2">
    <source>
        <dbReference type="EMBL" id="CUH60395.1"/>
    </source>
</evidence>
<feature type="transmembrane region" description="Helical" evidence="1">
    <location>
        <begin position="127"/>
        <end position="150"/>
    </location>
</feature>
<feature type="transmembrane region" description="Helical" evidence="1">
    <location>
        <begin position="204"/>
        <end position="225"/>
    </location>
</feature>
<dbReference type="InterPro" id="IPR018692">
    <property type="entry name" value="DUF2189"/>
</dbReference>
<gene>
    <name evidence="2" type="ORF">THS5294_01684</name>
</gene>
<reference evidence="2 3" key="1">
    <citation type="submission" date="2015-09" db="EMBL/GenBank/DDBJ databases">
        <authorList>
            <consortium name="Swine Surveillance"/>
        </authorList>
    </citation>
    <scope>NUCLEOTIDE SEQUENCE [LARGE SCALE GENOMIC DNA]</scope>
    <source>
        <strain evidence="2 3">CECT 5294</strain>
    </source>
</reference>
<dbReference type="STRING" id="266809.PM03_05515"/>
<organism evidence="2 3">
    <name type="scientific">Thalassobacter stenotrophicus</name>
    <dbReference type="NCBI Taxonomy" id="266809"/>
    <lineage>
        <taxon>Bacteria</taxon>
        <taxon>Pseudomonadati</taxon>
        <taxon>Pseudomonadota</taxon>
        <taxon>Alphaproteobacteria</taxon>
        <taxon>Rhodobacterales</taxon>
        <taxon>Roseobacteraceae</taxon>
        <taxon>Thalassobacter</taxon>
    </lineage>
</organism>
<dbReference type="RefSeq" id="WP_052068288.1">
    <property type="nucleotide sequence ID" value="NZ_CYRX01000025.1"/>
</dbReference>
<keyword evidence="1" id="KW-0472">Membrane</keyword>
<dbReference type="Proteomes" id="UP000051298">
    <property type="component" value="Unassembled WGS sequence"/>
</dbReference>
<feature type="transmembrane region" description="Helical" evidence="1">
    <location>
        <begin position="45"/>
        <end position="65"/>
    </location>
</feature>
<proteinExistence type="predicted"/>